<dbReference type="SUPFAM" id="SSF52540">
    <property type="entry name" value="P-loop containing nucleoside triphosphate hydrolases"/>
    <property type="match status" value="1"/>
</dbReference>
<dbReference type="GO" id="GO:0005886">
    <property type="term" value="C:plasma membrane"/>
    <property type="evidence" value="ECO:0007669"/>
    <property type="project" value="TreeGrafter"/>
</dbReference>
<dbReference type="Pfam" id="PF05157">
    <property type="entry name" value="MshEN"/>
    <property type="match status" value="1"/>
</dbReference>
<evidence type="ECO:0008006" key="8">
    <source>
        <dbReference type="Google" id="ProtNLM"/>
    </source>
</evidence>
<dbReference type="PANTHER" id="PTHR30258:SF1">
    <property type="entry name" value="PROTEIN TRANSPORT PROTEIN HOFB HOMOLOG"/>
    <property type="match status" value="1"/>
</dbReference>
<keyword evidence="2" id="KW-0547">Nucleotide-binding</keyword>
<dbReference type="Pfam" id="PF00437">
    <property type="entry name" value="T2SSE"/>
    <property type="match status" value="1"/>
</dbReference>
<dbReference type="InterPro" id="IPR001482">
    <property type="entry name" value="T2SS/T4SS_dom"/>
</dbReference>
<evidence type="ECO:0000256" key="3">
    <source>
        <dbReference type="ARBA" id="ARBA00022840"/>
    </source>
</evidence>
<dbReference type="GO" id="GO:0016887">
    <property type="term" value="F:ATP hydrolysis activity"/>
    <property type="evidence" value="ECO:0007669"/>
    <property type="project" value="TreeGrafter"/>
</dbReference>
<dbReference type="CDD" id="cd01129">
    <property type="entry name" value="PulE-GspE-like"/>
    <property type="match status" value="1"/>
</dbReference>
<reference evidence="6 7" key="1">
    <citation type="journal article" date="2016" name="Nat. Commun.">
        <title>Thousands of microbial genomes shed light on interconnected biogeochemical processes in an aquifer system.</title>
        <authorList>
            <person name="Anantharaman K."/>
            <person name="Brown C.T."/>
            <person name="Hug L.A."/>
            <person name="Sharon I."/>
            <person name="Castelle C.J."/>
            <person name="Probst A.J."/>
            <person name="Thomas B.C."/>
            <person name="Singh A."/>
            <person name="Wilkins M.J."/>
            <person name="Karaoz U."/>
            <person name="Brodie E.L."/>
            <person name="Williams K.H."/>
            <person name="Hubbard S.S."/>
            <person name="Banfield J.F."/>
        </authorList>
    </citation>
    <scope>NUCLEOTIDE SEQUENCE [LARGE SCALE GENOMIC DNA]</scope>
</reference>
<dbReference type="FunFam" id="3.40.50.300:FF:000398">
    <property type="entry name" value="Type IV pilus assembly ATPase PilB"/>
    <property type="match status" value="1"/>
</dbReference>
<evidence type="ECO:0000259" key="5">
    <source>
        <dbReference type="Pfam" id="PF05157"/>
    </source>
</evidence>
<dbReference type="GO" id="GO:0005524">
    <property type="term" value="F:ATP binding"/>
    <property type="evidence" value="ECO:0007669"/>
    <property type="project" value="UniProtKB-KW"/>
</dbReference>
<comment type="caution">
    <text evidence="6">The sequence shown here is derived from an EMBL/GenBank/DDBJ whole genome shotgun (WGS) entry which is preliminary data.</text>
</comment>
<dbReference type="InterPro" id="IPR007831">
    <property type="entry name" value="T2SS_GspE_N"/>
</dbReference>
<evidence type="ECO:0000313" key="6">
    <source>
        <dbReference type="EMBL" id="OGY18800.1"/>
    </source>
</evidence>
<dbReference type="Gene3D" id="3.40.50.300">
    <property type="entry name" value="P-loop containing nucleotide triphosphate hydrolases"/>
    <property type="match status" value="1"/>
</dbReference>
<dbReference type="InterPro" id="IPR037257">
    <property type="entry name" value="T2SS_E_N_sf"/>
</dbReference>
<dbReference type="Proteomes" id="UP000179233">
    <property type="component" value="Unassembled WGS sequence"/>
</dbReference>
<proteinExistence type="inferred from homology"/>
<keyword evidence="3" id="KW-0067">ATP-binding</keyword>
<feature type="domain" description="Type II secretion system protein GspE N-terminal" evidence="5">
    <location>
        <begin position="61"/>
        <end position="142"/>
    </location>
</feature>
<dbReference type="EMBL" id="MHCJ01000003">
    <property type="protein sequence ID" value="OGY18800.1"/>
    <property type="molecule type" value="Genomic_DNA"/>
</dbReference>
<name>A0A1G1VTW4_9BACT</name>
<gene>
    <name evidence="6" type="ORF">A2786_04880</name>
</gene>
<dbReference type="Gene3D" id="3.30.450.90">
    <property type="match status" value="1"/>
</dbReference>
<sequence>MELNQATLKKILVDSGFVTDQEFTAAEKDAKDFDKDVIDILIFRGLITEDLLGKQIARELSVPFLAIHNKVIPSQVLELVPEKTAHSYRIIPFEKKGNELHLGMENPSDFEAMEFTKRKTGLKIIPYYITPADLTRALGQYKKNIKLEFEKIIQDNIRKAAKLGKDIVRAAEELPVIKIFNTILEYAMAERASDIHIETMQEALLIRFRVDGILRDIIILPKEIQPAIIARIKILSSLKLDEHRIPQDGRFKFQAQEEIIALRVSVMPTYFGENIVLRLLPETERPLSLEELGLAKEGLEVVQRAIHQPHGMILVTGPTGSGKTTTLYSVLTILNTTAVNIVTVEDPVEYSVRRVNQTQINPKAGLTFAKGLRSIIRHDPNIIMVGEIRDEETANIAIHAALTGHLVLSTLHTNDAPGAIPRLLDMGVEGYLVASTIIMIIAQRLVRRICQSCVSEYEPNETEMKLLVAQFGVAMRKTKFFRGKGCDECGGSGYKARVGIFEVFEVNDEIREKTTKRPSAEEIKQSALKQGMVTMLQDGLNKVAAGITTIEEIRRAVRE</sequence>
<dbReference type="SUPFAM" id="SSF160246">
    <property type="entry name" value="EspE N-terminal domain-like"/>
    <property type="match status" value="1"/>
</dbReference>
<comment type="similarity">
    <text evidence="1">Belongs to the GSP E family.</text>
</comment>
<dbReference type="InterPro" id="IPR027417">
    <property type="entry name" value="P-loop_NTPase"/>
</dbReference>
<evidence type="ECO:0000259" key="4">
    <source>
        <dbReference type="Pfam" id="PF00437"/>
    </source>
</evidence>
<feature type="domain" description="Bacterial type II secretion system protein E" evidence="4">
    <location>
        <begin position="171"/>
        <end position="555"/>
    </location>
</feature>
<dbReference type="PANTHER" id="PTHR30258">
    <property type="entry name" value="TYPE II SECRETION SYSTEM PROTEIN GSPE-RELATED"/>
    <property type="match status" value="1"/>
</dbReference>
<protein>
    <recommendedName>
        <fullName evidence="8">AAA+ ATPase domain-containing protein</fullName>
    </recommendedName>
</protein>
<dbReference type="Gene3D" id="3.30.300.160">
    <property type="entry name" value="Type II secretion system, protein E, N-terminal domain"/>
    <property type="match status" value="1"/>
</dbReference>
<organism evidence="6 7">
    <name type="scientific">Candidatus Chisholmbacteria bacterium RIFCSPHIGHO2_01_FULL_52_32</name>
    <dbReference type="NCBI Taxonomy" id="1797591"/>
    <lineage>
        <taxon>Bacteria</taxon>
        <taxon>Candidatus Chisholmiibacteriota</taxon>
    </lineage>
</organism>
<dbReference type="AlphaFoldDB" id="A0A1G1VTW4"/>
<evidence type="ECO:0000256" key="2">
    <source>
        <dbReference type="ARBA" id="ARBA00022741"/>
    </source>
</evidence>
<accession>A0A1G1VTW4</accession>
<evidence type="ECO:0000313" key="7">
    <source>
        <dbReference type="Proteomes" id="UP000179233"/>
    </source>
</evidence>
<evidence type="ECO:0000256" key="1">
    <source>
        <dbReference type="ARBA" id="ARBA00006611"/>
    </source>
</evidence>